<comment type="caution">
    <text evidence="2">The sequence shown here is derived from an EMBL/GenBank/DDBJ whole genome shotgun (WGS) entry which is preliminary data.</text>
</comment>
<protein>
    <submittedName>
        <fullName evidence="2">Uncharacterized protein</fullName>
    </submittedName>
</protein>
<gene>
    <name evidence="2" type="ORF">E2562_036006</name>
</gene>
<dbReference type="Proteomes" id="UP000479710">
    <property type="component" value="Unassembled WGS sequence"/>
</dbReference>
<feature type="compositionally biased region" description="Basic residues" evidence="1">
    <location>
        <begin position="83"/>
        <end position="105"/>
    </location>
</feature>
<evidence type="ECO:0000256" key="1">
    <source>
        <dbReference type="SAM" id="MobiDB-lite"/>
    </source>
</evidence>
<dbReference type="AlphaFoldDB" id="A0A6G1CWW1"/>
<keyword evidence="3" id="KW-1185">Reference proteome</keyword>
<evidence type="ECO:0000313" key="2">
    <source>
        <dbReference type="EMBL" id="KAF0904630.1"/>
    </source>
</evidence>
<organism evidence="2 3">
    <name type="scientific">Oryza meyeriana var. granulata</name>
    <dbReference type="NCBI Taxonomy" id="110450"/>
    <lineage>
        <taxon>Eukaryota</taxon>
        <taxon>Viridiplantae</taxon>
        <taxon>Streptophyta</taxon>
        <taxon>Embryophyta</taxon>
        <taxon>Tracheophyta</taxon>
        <taxon>Spermatophyta</taxon>
        <taxon>Magnoliopsida</taxon>
        <taxon>Liliopsida</taxon>
        <taxon>Poales</taxon>
        <taxon>Poaceae</taxon>
        <taxon>BOP clade</taxon>
        <taxon>Oryzoideae</taxon>
        <taxon>Oryzeae</taxon>
        <taxon>Oryzinae</taxon>
        <taxon>Oryza</taxon>
        <taxon>Oryza meyeriana</taxon>
    </lineage>
</organism>
<accession>A0A6G1CWW1</accession>
<dbReference type="EMBL" id="SPHZ02000008">
    <property type="protein sequence ID" value="KAF0904630.1"/>
    <property type="molecule type" value="Genomic_DNA"/>
</dbReference>
<name>A0A6G1CWW1_9ORYZ</name>
<feature type="region of interest" description="Disordered" evidence="1">
    <location>
        <begin position="81"/>
        <end position="105"/>
    </location>
</feature>
<proteinExistence type="predicted"/>
<sequence>MGSELSDISKILIDIAIKLQELTLKFGALEPSVPLTKKLDGLLEKITTLEALTFRRTKQEATVGMAIKSVVVPPIQLSPHKPIALHHRPSPLRPRKQGALKQRSHNISRRGMKTMLLDVVVGSSSTMPHQPTVVVTNQAKQRRDRCRQGPLRMRPSTSCSVMATTSLPPSFYQAT</sequence>
<reference evidence="2 3" key="1">
    <citation type="submission" date="2019-11" db="EMBL/GenBank/DDBJ databases">
        <title>Whole genome sequence of Oryza granulata.</title>
        <authorList>
            <person name="Li W."/>
        </authorList>
    </citation>
    <scope>NUCLEOTIDE SEQUENCE [LARGE SCALE GENOMIC DNA]</scope>
    <source>
        <strain evidence="3">cv. Menghai</strain>
        <tissue evidence="2">Leaf</tissue>
    </source>
</reference>
<evidence type="ECO:0000313" key="3">
    <source>
        <dbReference type="Proteomes" id="UP000479710"/>
    </source>
</evidence>